<protein>
    <submittedName>
        <fullName evidence="2">Uncharacterized protein</fullName>
    </submittedName>
</protein>
<accession>A0A0V1ERG5</accession>
<reference evidence="2 3" key="1">
    <citation type="submission" date="2015-01" db="EMBL/GenBank/DDBJ databases">
        <title>Evolution of Trichinella species and genotypes.</title>
        <authorList>
            <person name="Korhonen P.K."/>
            <person name="Edoardo P."/>
            <person name="Giuseppe L.R."/>
            <person name="Gasser R.B."/>
        </authorList>
    </citation>
    <scope>NUCLEOTIDE SEQUENCE [LARGE SCALE GENOMIC DNA]</scope>
    <source>
        <strain evidence="2">ISS13</strain>
    </source>
</reference>
<dbReference type="AlphaFoldDB" id="A0A0V1ERG5"/>
<comment type="caution">
    <text evidence="2">The sequence shown here is derived from an EMBL/GenBank/DDBJ whole genome shotgun (WGS) entry which is preliminary data.</text>
</comment>
<feature type="compositionally biased region" description="Polar residues" evidence="1">
    <location>
        <begin position="23"/>
        <end position="38"/>
    </location>
</feature>
<evidence type="ECO:0000256" key="1">
    <source>
        <dbReference type="SAM" id="MobiDB-lite"/>
    </source>
</evidence>
<evidence type="ECO:0000313" key="3">
    <source>
        <dbReference type="Proteomes" id="UP000054632"/>
    </source>
</evidence>
<sequence length="38" mass="4196">MKIRGGESARQKGKEKRRPIPASPNSDGRTNNLAEETD</sequence>
<evidence type="ECO:0000313" key="2">
    <source>
        <dbReference type="EMBL" id="KRY76340.1"/>
    </source>
</evidence>
<gene>
    <name evidence="2" type="ORF">T4A_6065</name>
</gene>
<feature type="region of interest" description="Disordered" evidence="1">
    <location>
        <begin position="1"/>
        <end position="38"/>
    </location>
</feature>
<organism evidence="2 3">
    <name type="scientific">Trichinella pseudospiralis</name>
    <name type="common">Parasitic roundworm</name>
    <dbReference type="NCBI Taxonomy" id="6337"/>
    <lineage>
        <taxon>Eukaryota</taxon>
        <taxon>Metazoa</taxon>
        <taxon>Ecdysozoa</taxon>
        <taxon>Nematoda</taxon>
        <taxon>Enoplea</taxon>
        <taxon>Dorylaimia</taxon>
        <taxon>Trichinellida</taxon>
        <taxon>Trichinellidae</taxon>
        <taxon>Trichinella</taxon>
    </lineage>
</organism>
<name>A0A0V1ERG5_TRIPS</name>
<feature type="compositionally biased region" description="Basic and acidic residues" evidence="1">
    <location>
        <begin position="1"/>
        <end position="12"/>
    </location>
</feature>
<dbReference type="Proteomes" id="UP000054632">
    <property type="component" value="Unassembled WGS sequence"/>
</dbReference>
<proteinExistence type="predicted"/>
<dbReference type="EMBL" id="JYDR01000012">
    <property type="protein sequence ID" value="KRY76340.1"/>
    <property type="molecule type" value="Genomic_DNA"/>
</dbReference>